<accession>A0ABW0YIA4</accession>
<dbReference type="Proteomes" id="UP001596142">
    <property type="component" value="Unassembled WGS sequence"/>
</dbReference>
<evidence type="ECO:0000313" key="3">
    <source>
        <dbReference type="EMBL" id="MFC5712143.1"/>
    </source>
</evidence>
<gene>
    <name evidence="3" type="primary">flgD</name>
    <name evidence="3" type="ORF">ACFPU1_05075</name>
</gene>
<keyword evidence="4" id="KW-1185">Reference proteome</keyword>
<comment type="caution">
    <text evidence="3">The sequence shown here is derived from an EMBL/GenBank/DDBJ whole genome shotgun (WGS) entry which is preliminary data.</text>
</comment>
<reference evidence="4" key="1">
    <citation type="journal article" date="2019" name="Int. J. Syst. Evol. Microbiol.">
        <title>The Global Catalogue of Microorganisms (GCM) 10K type strain sequencing project: providing services to taxonomists for standard genome sequencing and annotation.</title>
        <authorList>
            <consortium name="The Broad Institute Genomics Platform"/>
            <consortium name="The Broad Institute Genome Sequencing Center for Infectious Disease"/>
            <person name="Wu L."/>
            <person name="Ma J."/>
        </authorList>
    </citation>
    <scope>NUCLEOTIDE SEQUENCE [LARGE SCALE GENOMIC DNA]</scope>
    <source>
        <strain evidence="4">CECT 7184</strain>
    </source>
</reference>
<protein>
    <submittedName>
        <fullName evidence="3">Flagellar hook assembly protein FlgD</fullName>
    </submittedName>
</protein>
<keyword evidence="3" id="KW-0282">Flagellum</keyword>
<dbReference type="RefSeq" id="WP_385939200.1">
    <property type="nucleotide sequence ID" value="NZ_JBHSOZ010000003.1"/>
</dbReference>
<sequence>MTNTIHSSFGIAEQHNVPVKEAQGNIMGKDDFLKILITQLQNQDPLNPMEDKEFIAQMANFSSLEQMTNMNKTLERFITSQQSSALVQNSELIGRKVTWEREVEVDEHRTQTVTEQHGVLSVKQEKDGTIRVLLDNNRWVTNKQIIEIHGQ</sequence>
<keyword evidence="3" id="KW-0969">Cilium</keyword>
<dbReference type="InterPro" id="IPR005648">
    <property type="entry name" value="FlgD"/>
</dbReference>
<evidence type="ECO:0000313" key="4">
    <source>
        <dbReference type="Proteomes" id="UP001596142"/>
    </source>
</evidence>
<evidence type="ECO:0000256" key="2">
    <source>
        <dbReference type="ARBA" id="ARBA00022795"/>
    </source>
</evidence>
<dbReference type="EMBL" id="JBHSOZ010000003">
    <property type="protein sequence ID" value="MFC5712143.1"/>
    <property type="molecule type" value="Genomic_DNA"/>
</dbReference>
<keyword evidence="3" id="KW-0966">Cell projection</keyword>
<name>A0ABW0YIA4_9BACI</name>
<comment type="similarity">
    <text evidence="1">Belongs to the FlgD family.</text>
</comment>
<keyword evidence="2" id="KW-1005">Bacterial flagellum biogenesis</keyword>
<organism evidence="3 4">
    <name type="scientific">Thalassorhabdus alkalitolerans</name>
    <dbReference type="NCBI Taxonomy" id="2282697"/>
    <lineage>
        <taxon>Bacteria</taxon>
        <taxon>Bacillati</taxon>
        <taxon>Bacillota</taxon>
        <taxon>Bacilli</taxon>
        <taxon>Bacillales</taxon>
        <taxon>Bacillaceae</taxon>
        <taxon>Thalassorhabdus</taxon>
    </lineage>
</organism>
<evidence type="ECO:0000256" key="1">
    <source>
        <dbReference type="ARBA" id="ARBA00010577"/>
    </source>
</evidence>
<dbReference type="NCBIfam" id="NF007197">
    <property type="entry name" value="PRK09618.1"/>
    <property type="match status" value="1"/>
</dbReference>
<proteinExistence type="inferred from homology"/>
<dbReference type="Pfam" id="PF03963">
    <property type="entry name" value="FlgD"/>
    <property type="match status" value="1"/>
</dbReference>